<name>A0A1F5ZQX0_9BACT</name>
<gene>
    <name evidence="3" type="ORF">A2773_06905</name>
</gene>
<evidence type="ECO:0000313" key="3">
    <source>
        <dbReference type="EMBL" id="OGG14801.1"/>
    </source>
</evidence>
<feature type="region of interest" description="Disordered" evidence="1">
    <location>
        <begin position="1"/>
        <end position="26"/>
    </location>
</feature>
<proteinExistence type="predicted"/>
<evidence type="ECO:0000256" key="2">
    <source>
        <dbReference type="SAM" id="Phobius"/>
    </source>
</evidence>
<sequence>MNPSPTEIPPVPSSYSPPPISPPPTGGPPKFSLLPILGVIILITLTTTVAFFLGKSQNSTNSSTPSTPPTPSNPSITPIIPSPTLDTTANWKTYTDTKHNFSFKYPNNLSECCNIAGPASGKAEQIIVFGDKTTTIPGTDAPFDGFSIYVEPNPTKTTFSTYIENEKQALLEQAKVFSGIDNTGKGISQTFTISGKSGIMLKGFSWDNVDRYYITFPDNQKILEISKLKKNTTYDASFDQILRTFKFSENNTTTYTNPNFPGLSIPYDTTWTINVVDTPQTSMPNVKNTIITLSKREAKLTLDLKPAIAFGWGNSCYKNSEIIFNTLTNKWTRYKISNGYIYTTNAYPKGTKEFTSMFDAIVGSTGQSIDDYSICGPSLNESAMAIKSAYILPTNMGGDGTKTMSAIFDIRLTFTGQEDEKLLQEADSIVTKMIYPSPWN</sequence>
<keyword evidence="2" id="KW-0812">Transmembrane</keyword>
<keyword evidence="2" id="KW-1133">Transmembrane helix</keyword>
<evidence type="ECO:0000313" key="4">
    <source>
        <dbReference type="Proteomes" id="UP000177383"/>
    </source>
</evidence>
<feature type="transmembrane region" description="Helical" evidence="2">
    <location>
        <begin position="31"/>
        <end position="53"/>
    </location>
</feature>
<keyword evidence="2" id="KW-0472">Membrane</keyword>
<dbReference type="STRING" id="1798375.A2773_06905"/>
<dbReference type="Proteomes" id="UP000177383">
    <property type="component" value="Unassembled WGS sequence"/>
</dbReference>
<dbReference type="AlphaFoldDB" id="A0A1F5ZQX0"/>
<dbReference type="EMBL" id="MFJE01000011">
    <property type="protein sequence ID" value="OGG14801.1"/>
    <property type="molecule type" value="Genomic_DNA"/>
</dbReference>
<evidence type="ECO:0000256" key="1">
    <source>
        <dbReference type="SAM" id="MobiDB-lite"/>
    </source>
</evidence>
<reference evidence="3 4" key="1">
    <citation type="journal article" date="2016" name="Nat. Commun.">
        <title>Thousands of microbial genomes shed light on interconnected biogeochemical processes in an aquifer system.</title>
        <authorList>
            <person name="Anantharaman K."/>
            <person name="Brown C.T."/>
            <person name="Hug L.A."/>
            <person name="Sharon I."/>
            <person name="Castelle C.J."/>
            <person name="Probst A.J."/>
            <person name="Thomas B.C."/>
            <person name="Singh A."/>
            <person name="Wilkins M.J."/>
            <person name="Karaoz U."/>
            <person name="Brodie E.L."/>
            <person name="Williams K.H."/>
            <person name="Hubbard S.S."/>
            <person name="Banfield J.F."/>
        </authorList>
    </citation>
    <scope>NUCLEOTIDE SEQUENCE [LARGE SCALE GENOMIC DNA]</scope>
</reference>
<feature type="region of interest" description="Disordered" evidence="1">
    <location>
        <begin position="57"/>
        <end position="82"/>
    </location>
</feature>
<comment type="caution">
    <text evidence="3">The sequence shown here is derived from an EMBL/GenBank/DDBJ whole genome shotgun (WGS) entry which is preliminary data.</text>
</comment>
<accession>A0A1F5ZQX0</accession>
<organism evidence="3 4">
    <name type="scientific">Candidatus Gottesmanbacteria bacterium RIFCSPHIGHO2_01_FULL_39_10</name>
    <dbReference type="NCBI Taxonomy" id="1798375"/>
    <lineage>
        <taxon>Bacteria</taxon>
        <taxon>Candidatus Gottesmaniibacteriota</taxon>
    </lineage>
</organism>
<protein>
    <submittedName>
        <fullName evidence="3">Uncharacterized protein</fullName>
    </submittedName>
</protein>
<feature type="compositionally biased region" description="Low complexity" evidence="1">
    <location>
        <begin position="73"/>
        <end position="82"/>
    </location>
</feature>